<proteinExistence type="predicted"/>
<dbReference type="PANTHER" id="PTHR46401:SF2">
    <property type="entry name" value="GLYCOSYLTRANSFERASE WBBK-RELATED"/>
    <property type="match status" value="1"/>
</dbReference>
<dbReference type="SUPFAM" id="SSF53756">
    <property type="entry name" value="UDP-Glycosyltransferase/glycogen phosphorylase"/>
    <property type="match status" value="1"/>
</dbReference>
<reference evidence="4" key="1">
    <citation type="submission" date="2019-08" db="EMBL/GenBank/DDBJ databases">
        <authorList>
            <person name="Kucharzyk K."/>
            <person name="Murdoch R.W."/>
            <person name="Higgins S."/>
            <person name="Loffler F."/>
        </authorList>
    </citation>
    <scope>NUCLEOTIDE SEQUENCE</scope>
</reference>
<organism evidence="4">
    <name type="scientific">bioreactor metagenome</name>
    <dbReference type="NCBI Taxonomy" id="1076179"/>
    <lineage>
        <taxon>unclassified sequences</taxon>
        <taxon>metagenomes</taxon>
        <taxon>ecological metagenomes</taxon>
    </lineage>
</organism>
<evidence type="ECO:0000259" key="2">
    <source>
        <dbReference type="Pfam" id="PF00534"/>
    </source>
</evidence>
<keyword evidence="1" id="KW-0808">Transferase</keyword>
<dbReference type="GO" id="GO:0016757">
    <property type="term" value="F:glycosyltransferase activity"/>
    <property type="evidence" value="ECO:0007669"/>
    <property type="project" value="InterPro"/>
</dbReference>
<dbReference type="Pfam" id="PF00534">
    <property type="entry name" value="Glycos_transf_1"/>
    <property type="match status" value="1"/>
</dbReference>
<dbReference type="PANTHER" id="PTHR46401">
    <property type="entry name" value="GLYCOSYLTRANSFERASE WBBK-RELATED"/>
    <property type="match status" value="1"/>
</dbReference>
<protein>
    <submittedName>
        <fullName evidence="4">Uncharacterized protein</fullName>
    </submittedName>
</protein>
<dbReference type="InterPro" id="IPR001296">
    <property type="entry name" value="Glyco_trans_1"/>
</dbReference>
<name>A0A644TT94_9ZZZZ</name>
<feature type="domain" description="Glycosyl transferase family 1" evidence="2">
    <location>
        <begin position="186"/>
        <end position="350"/>
    </location>
</feature>
<dbReference type="EMBL" id="VSSQ01000051">
    <property type="protein sequence ID" value="MPL70216.1"/>
    <property type="molecule type" value="Genomic_DNA"/>
</dbReference>
<dbReference type="Pfam" id="PF13439">
    <property type="entry name" value="Glyco_transf_4"/>
    <property type="match status" value="1"/>
</dbReference>
<evidence type="ECO:0000256" key="1">
    <source>
        <dbReference type="ARBA" id="ARBA00022679"/>
    </source>
</evidence>
<dbReference type="AlphaFoldDB" id="A0A644TT94"/>
<dbReference type="Gene3D" id="3.40.50.2000">
    <property type="entry name" value="Glycogen Phosphorylase B"/>
    <property type="match status" value="2"/>
</dbReference>
<dbReference type="CDD" id="cd03794">
    <property type="entry name" value="GT4_WbuB-like"/>
    <property type="match status" value="1"/>
</dbReference>
<evidence type="ECO:0000259" key="3">
    <source>
        <dbReference type="Pfam" id="PF13439"/>
    </source>
</evidence>
<gene>
    <name evidence="4" type="ORF">SDC9_15971</name>
</gene>
<accession>A0A644TT94</accession>
<sequence length="375" mass="43263">MSERIKVVHITTVHKRFDSRIFYKECSSLANKSYEVFMIVADGKGDDEVSGVKILDVGLETNRVRKLFVSCYKAYKKAKGLNADIYHFHDPDFLPWGKRIKQRTNIVLFDSHEDFPSLMLQRSYIPSYLRKFLFNITTLLEKSCTRKITGVITATETIKEKFQNYGLKHIQIIKNYPILKPFEKEVKEIKEETEPIACYVGGLTSVRGVREMILSCAIAKVRLFLVGEFDDMEFFSQIKSLPQWDNVTFFGYVNHEELYEKIYSQSTLGLVLLHSAPNHTHSIPIKQLEYMQAKLPVVCTSEINFCKEITEKTGCGIVVNPLDIEETAKAIMKICQDKSLAKQMSEKGYEATTKEYNWISQETALLEFYQTLTTK</sequence>
<comment type="caution">
    <text evidence="4">The sequence shown here is derived from an EMBL/GenBank/DDBJ whole genome shotgun (WGS) entry which is preliminary data.</text>
</comment>
<evidence type="ECO:0000313" key="4">
    <source>
        <dbReference type="EMBL" id="MPL70216.1"/>
    </source>
</evidence>
<feature type="domain" description="Glycosyltransferase subfamily 4-like N-terminal" evidence="3">
    <location>
        <begin position="26"/>
        <end position="175"/>
    </location>
</feature>
<dbReference type="InterPro" id="IPR028098">
    <property type="entry name" value="Glyco_trans_4-like_N"/>
</dbReference>